<proteinExistence type="predicted"/>
<sequence length="91" mass="9707">IQVKLGASGDAVTTLIENVTVRLTSPKWGVPLYVTCEGNNLRTATVPPIPKGIQNCDLPVETGSKITIEVMNRTGATPVTPRYQLIGVFEG</sequence>
<reference evidence="1" key="1">
    <citation type="journal article" date="2014" name="Front. Microbiol.">
        <title>High frequency of phylogenetically diverse reductive dehalogenase-homologous genes in deep subseafloor sedimentary metagenomes.</title>
        <authorList>
            <person name="Kawai M."/>
            <person name="Futagami T."/>
            <person name="Toyoda A."/>
            <person name="Takaki Y."/>
            <person name="Nishi S."/>
            <person name="Hori S."/>
            <person name="Arai W."/>
            <person name="Tsubouchi T."/>
            <person name="Morono Y."/>
            <person name="Uchiyama I."/>
            <person name="Ito T."/>
            <person name="Fujiyama A."/>
            <person name="Inagaki F."/>
            <person name="Takami H."/>
        </authorList>
    </citation>
    <scope>NUCLEOTIDE SEQUENCE</scope>
    <source>
        <strain evidence="1">Expedition CK06-06</strain>
    </source>
</reference>
<dbReference type="AlphaFoldDB" id="X1N7Q3"/>
<accession>X1N7Q3</accession>
<name>X1N7Q3_9ZZZZ</name>
<comment type="caution">
    <text evidence="1">The sequence shown here is derived from an EMBL/GenBank/DDBJ whole genome shotgun (WGS) entry which is preliminary data.</text>
</comment>
<feature type="non-terminal residue" evidence="1">
    <location>
        <position position="1"/>
    </location>
</feature>
<gene>
    <name evidence="1" type="ORF">S06H3_35854</name>
</gene>
<dbReference type="EMBL" id="BARV01021663">
    <property type="protein sequence ID" value="GAI26251.1"/>
    <property type="molecule type" value="Genomic_DNA"/>
</dbReference>
<organism evidence="1">
    <name type="scientific">marine sediment metagenome</name>
    <dbReference type="NCBI Taxonomy" id="412755"/>
    <lineage>
        <taxon>unclassified sequences</taxon>
        <taxon>metagenomes</taxon>
        <taxon>ecological metagenomes</taxon>
    </lineage>
</organism>
<protein>
    <submittedName>
        <fullName evidence="1">Uncharacterized protein</fullName>
    </submittedName>
</protein>
<evidence type="ECO:0000313" key="1">
    <source>
        <dbReference type="EMBL" id="GAI26251.1"/>
    </source>
</evidence>